<dbReference type="PROSITE" id="PS00284">
    <property type="entry name" value="SERPIN"/>
    <property type="match status" value="1"/>
</dbReference>
<dbReference type="SMART" id="SM00093">
    <property type="entry name" value="SERPIN"/>
    <property type="match status" value="1"/>
</dbReference>
<reference evidence="4 5" key="1">
    <citation type="submission" date="2024-01" db="EMBL/GenBank/DDBJ databases">
        <authorList>
            <person name="Alioto T."/>
            <person name="Alioto T."/>
            <person name="Gomez Garrido J."/>
        </authorList>
    </citation>
    <scope>NUCLEOTIDE SEQUENCE [LARGE SCALE GENOMIC DNA]</scope>
</reference>
<comment type="similarity">
    <text evidence="1">Belongs to the serpin family.</text>
</comment>
<dbReference type="Gene3D" id="2.30.39.10">
    <property type="entry name" value="Alpha-1-antitrypsin, domain 1"/>
    <property type="match status" value="1"/>
</dbReference>
<dbReference type="InterPro" id="IPR000215">
    <property type="entry name" value="Serpin_fam"/>
</dbReference>
<dbReference type="PANTHER" id="PTHR11461:SF191">
    <property type="entry name" value="PROTEIN Z-DEPENDENT PROTEASE INHIBITOR"/>
    <property type="match status" value="1"/>
</dbReference>
<organism evidence="4 5">
    <name type="scientific">Scomber scombrus</name>
    <name type="common">Atlantic mackerel</name>
    <name type="synonym">Scomber vernalis</name>
    <dbReference type="NCBI Taxonomy" id="13677"/>
    <lineage>
        <taxon>Eukaryota</taxon>
        <taxon>Metazoa</taxon>
        <taxon>Chordata</taxon>
        <taxon>Craniata</taxon>
        <taxon>Vertebrata</taxon>
        <taxon>Euteleostomi</taxon>
        <taxon>Actinopterygii</taxon>
        <taxon>Neopterygii</taxon>
        <taxon>Teleostei</taxon>
        <taxon>Neoteleostei</taxon>
        <taxon>Acanthomorphata</taxon>
        <taxon>Pelagiaria</taxon>
        <taxon>Scombriformes</taxon>
        <taxon>Scombridae</taxon>
        <taxon>Scomber</taxon>
    </lineage>
</organism>
<keyword evidence="5" id="KW-1185">Reference proteome</keyword>
<sequence>ETFNLRHHRRRRSITGGIRTMILSISLCVGVLVLVSPASCQTASGPVQDLVQRNVDFGARLYRAVASRSDGNVLLAPLTLSSALSALSGAAAGPTAQQLLQGLNLNGLDPQNIPELFQSLRDLVSEGGRVLDLKQGVAVFPAQTFQVSQAYTDLVQKLGGTVQTLNYAAPQEATDTINHWAQTQTAEQVWDLVTNLDPQTQLLLASAASYQTRFRPAFNASVTQGERFFVDKYHVVVPPMMMRADKYFLAYDRLLKVGVLKLPMADGAAMLVVLPDEDVDVTAVEEEVTGEKIRSWIRQLKKTKLEVQLPRFLLERSYSLSDVLQTLDITQVFQDAADLSGMGGAKSPTLTQVISKSVFTVDESGGASDDPASSFSSLPPRLTVNRPFLFIVYEPASGSVLLMGRVVDPTKK</sequence>
<dbReference type="EMBL" id="CAWUFR010001041">
    <property type="protein sequence ID" value="CAK6982537.1"/>
    <property type="molecule type" value="Genomic_DNA"/>
</dbReference>
<feature type="signal peptide" evidence="2">
    <location>
        <begin position="1"/>
        <end position="40"/>
    </location>
</feature>
<keyword evidence="4" id="KW-0646">Protease inhibitor</keyword>
<comment type="caution">
    <text evidence="4">The sequence shown here is derived from an EMBL/GenBank/DDBJ whole genome shotgun (WGS) entry which is preliminary data.</text>
</comment>
<feature type="domain" description="Serpin" evidence="3">
    <location>
        <begin position="59"/>
        <end position="409"/>
    </location>
</feature>
<dbReference type="Pfam" id="PF00079">
    <property type="entry name" value="Serpin"/>
    <property type="match status" value="1"/>
</dbReference>
<dbReference type="InterPro" id="IPR036186">
    <property type="entry name" value="Serpin_sf"/>
</dbReference>
<evidence type="ECO:0000256" key="2">
    <source>
        <dbReference type="SAM" id="SignalP"/>
    </source>
</evidence>
<keyword evidence="2" id="KW-0732">Signal</keyword>
<dbReference type="InterPro" id="IPR023796">
    <property type="entry name" value="Serpin_dom"/>
</dbReference>
<evidence type="ECO:0000313" key="4">
    <source>
        <dbReference type="EMBL" id="CAK6982537.1"/>
    </source>
</evidence>
<dbReference type="InterPro" id="IPR023795">
    <property type="entry name" value="Serpin_CS"/>
</dbReference>
<dbReference type="InterPro" id="IPR042185">
    <property type="entry name" value="Serpin_sf_2"/>
</dbReference>
<dbReference type="GO" id="GO:0005615">
    <property type="term" value="C:extracellular space"/>
    <property type="evidence" value="ECO:0007669"/>
    <property type="project" value="InterPro"/>
</dbReference>
<dbReference type="GO" id="GO:0004867">
    <property type="term" value="F:serine-type endopeptidase inhibitor activity"/>
    <property type="evidence" value="ECO:0007669"/>
    <property type="project" value="InterPro"/>
</dbReference>
<evidence type="ECO:0000256" key="1">
    <source>
        <dbReference type="RuleBase" id="RU000411"/>
    </source>
</evidence>
<gene>
    <name evidence="4" type="ORF">FSCOSCO3_A031325</name>
</gene>
<evidence type="ECO:0000259" key="3">
    <source>
        <dbReference type="SMART" id="SM00093"/>
    </source>
</evidence>
<accession>A0AAV1QDP1</accession>
<name>A0AAV1QDP1_SCOSC</name>
<feature type="non-terminal residue" evidence="4">
    <location>
        <position position="1"/>
    </location>
</feature>
<dbReference type="Gene3D" id="3.30.497.10">
    <property type="entry name" value="Antithrombin, subunit I, domain 2"/>
    <property type="match status" value="1"/>
</dbReference>
<feature type="chain" id="PRO_5044010365" evidence="2">
    <location>
        <begin position="41"/>
        <end position="412"/>
    </location>
</feature>
<protein>
    <submittedName>
        <fullName evidence="4">Protein Z-dependent protease inhibitor-like</fullName>
    </submittedName>
</protein>
<dbReference type="Proteomes" id="UP001314229">
    <property type="component" value="Unassembled WGS sequence"/>
</dbReference>
<dbReference type="AlphaFoldDB" id="A0AAV1QDP1"/>
<dbReference type="InterPro" id="IPR042178">
    <property type="entry name" value="Serpin_sf_1"/>
</dbReference>
<evidence type="ECO:0000313" key="5">
    <source>
        <dbReference type="Proteomes" id="UP001314229"/>
    </source>
</evidence>
<dbReference type="SUPFAM" id="SSF56574">
    <property type="entry name" value="Serpins"/>
    <property type="match status" value="1"/>
</dbReference>
<proteinExistence type="inferred from homology"/>
<dbReference type="PANTHER" id="PTHR11461">
    <property type="entry name" value="SERINE PROTEASE INHIBITOR, SERPIN"/>
    <property type="match status" value="1"/>
</dbReference>